<dbReference type="Proteomes" id="UP000549394">
    <property type="component" value="Unassembled WGS sequence"/>
</dbReference>
<protein>
    <submittedName>
        <fullName evidence="2">DgyrCDS8217</fullName>
    </submittedName>
</protein>
<feature type="compositionally biased region" description="Basic and acidic residues" evidence="1">
    <location>
        <begin position="259"/>
        <end position="278"/>
    </location>
</feature>
<keyword evidence="3" id="KW-1185">Reference proteome</keyword>
<feature type="compositionally biased region" description="Acidic residues" evidence="1">
    <location>
        <begin position="279"/>
        <end position="294"/>
    </location>
</feature>
<accession>A0A7I8VVW1</accession>
<feature type="region of interest" description="Disordered" evidence="1">
    <location>
        <begin position="20"/>
        <end position="49"/>
    </location>
</feature>
<dbReference type="AlphaFoldDB" id="A0A7I8VVW1"/>
<reference evidence="2 3" key="1">
    <citation type="submission" date="2020-08" db="EMBL/GenBank/DDBJ databases">
        <authorList>
            <person name="Hejnol A."/>
        </authorList>
    </citation>
    <scope>NUCLEOTIDE SEQUENCE [LARGE SCALE GENOMIC DNA]</scope>
</reference>
<organism evidence="2 3">
    <name type="scientific">Dimorphilus gyrociliatus</name>
    <dbReference type="NCBI Taxonomy" id="2664684"/>
    <lineage>
        <taxon>Eukaryota</taxon>
        <taxon>Metazoa</taxon>
        <taxon>Spiralia</taxon>
        <taxon>Lophotrochozoa</taxon>
        <taxon>Annelida</taxon>
        <taxon>Polychaeta</taxon>
        <taxon>Polychaeta incertae sedis</taxon>
        <taxon>Dinophilidae</taxon>
        <taxon>Dimorphilus</taxon>
    </lineage>
</organism>
<evidence type="ECO:0000313" key="3">
    <source>
        <dbReference type="Proteomes" id="UP000549394"/>
    </source>
</evidence>
<comment type="caution">
    <text evidence="2">The sequence shown here is derived from an EMBL/GenBank/DDBJ whole genome shotgun (WGS) entry which is preliminary data.</text>
</comment>
<evidence type="ECO:0000313" key="2">
    <source>
        <dbReference type="EMBL" id="CAD5119617.1"/>
    </source>
</evidence>
<feature type="region of interest" description="Disordered" evidence="1">
    <location>
        <begin position="240"/>
        <end position="317"/>
    </location>
</feature>
<name>A0A7I8VVW1_9ANNE</name>
<proteinExistence type="predicted"/>
<feature type="compositionally biased region" description="Basic and acidic residues" evidence="1">
    <location>
        <begin position="240"/>
        <end position="250"/>
    </location>
</feature>
<sequence length="390" mass="43747">MNSWADYLCKMCKCVSVDPDEVDSNPRRKHRMTESPTFVDLPPTKSFSPINPPVLPPENSADSLDEDNKLVYDVIWPAPTTAQPINIPPRGGLERQDSVPTEPAPLPPVKMSPVTPEQNYENIIPPHDSVNIGDCNHNTASMRNRCVPPPPPTKMGPNGYYNQVLDDQHYDFPTMHTHIPPATIGLQQVHAYENGSMGLVPPKMPKEPSSGILSCQVPKEPVDQKLKYAELSISSEDKNDFRPKAFRDLPLRNSNTKSFKRERTEEERIRLPRRKPTEEFSDEEDSIDDQDNLNDEAFSNRTKPKTPTSPSSLSNKGIFVPPNHSAANVRVPVSIQSHKMINYSELSLELPSTPSSPKKPVPATEYREIDFEKTTALRSVITNKPTQQSE</sequence>
<evidence type="ECO:0000256" key="1">
    <source>
        <dbReference type="SAM" id="MobiDB-lite"/>
    </source>
</evidence>
<dbReference type="EMBL" id="CAJFCJ010000010">
    <property type="protein sequence ID" value="CAD5119617.1"/>
    <property type="molecule type" value="Genomic_DNA"/>
</dbReference>
<gene>
    <name evidence="2" type="ORF">DGYR_LOCUS7825</name>
</gene>
<feature type="region of interest" description="Disordered" evidence="1">
    <location>
        <begin position="83"/>
        <end position="114"/>
    </location>
</feature>